<evidence type="ECO:0000256" key="6">
    <source>
        <dbReference type="ARBA" id="ARBA00023157"/>
    </source>
</evidence>
<dbReference type="PANTHER" id="PTHR16719">
    <property type="entry name" value="CYTOCHROME C OXIDASE COPPER CHAPERONE"/>
    <property type="match status" value="1"/>
</dbReference>
<evidence type="ECO:0000256" key="4">
    <source>
        <dbReference type="ARBA" id="ARBA00023008"/>
    </source>
</evidence>
<evidence type="ECO:0000256" key="5">
    <source>
        <dbReference type="ARBA" id="ARBA00023128"/>
    </source>
</evidence>
<dbReference type="InterPro" id="IPR009069">
    <property type="entry name" value="Cys_alpha_HP_mot_SF"/>
</dbReference>
<feature type="non-terminal residue" evidence="10">
    <location>
        <position position="1"/>
    </location>
</feature>
<organism evidence="10 11">
    <name type="scientific">Thalassiosira oceanica</name>
    <name type="common">Marine diatom</name>
    <dbReference type="NCBI Taxonomy" id="159749"/>
    <lineage>
        <taxon>Eukaryota</taxon>
        <taxon>Sar</taxon>
        <taxon>Stramenopiles</taxon>
        <taxon>Ochrophyta</taxon>
        <taxon>Bacillariophyta</taxon>
        <taxon>Coscinodiscophyceae</taxon>
        <taxon>Thalassiosirophycidae</taxon>
        <taxon>Thalassiosirales</taxon>
        <taxon>Thalassiosiraceae</taxon>
        <taxon>Thalassiosira</taxon>
    </lineage>
</organism>
<sequence length="863" mass="94316">PTGVAGRTGKRGTWSVLGSSILLASSHQKGVHKLEKLSLTSEGEILRSSLLHKCEATTATHTDGHSQLATSTAHSTQERAATYLGTGTRNVACIAFASTISRLLPHLEAASHRRGTWIMGNSSSTPSATPAPPAQKVGIKSGKKICCCCPETKQARDACILSNGEEDKDCQRLIELHKECLRSEGFDVKHDRNALLLELQQYRVYLLEALDHDFLRLGARDAQLATDEDQYRDPRLDQPVNQPREQLRLVRRERGVGERHSLESDGEPHVDRPHDVLNLEADVIGRLEADPLEDVGDLLRGEARVVRALRPRDDELARREEEAGGPRFAEAHYDGRESSGVELSVPASEGYLLQVEANAQVSCERCGGVSGGPAEGPDGRGGPDSGVAQLTNDGVCCAMLLEADPADDEAPADEAAADAILSVAVQNGDTLLPSRSTELVSLPVLLPGQFCPPGKGCAKLPEIQLTQTPVCGFVLTDPAASTAAIVPSSTVRMAAEDDRRAQRMAGIDSADYFTPEYILDIHPWCTSGQYWPLSAPPVSCEWAEWGSISAGGRGAINARASSRRQLVVMQKDKTIRYWDEFHAKNAGFEWNTALTPRLLEAITQVIDLGGVDNSLSVLEIGCGVSALSRSLLEHLTLAKERRRDGECSYAFLATDVSDVCLGHNTARDADFVARLRADTGSSLQYAKLDLLVDCAQATRHDGSYHVVLDKGAIDTFMFRSKTKKSEESYPPILARLLDNIHRWLFDGGRYVIVTSRRSIPAVQDFRGFSNVTKTKLDVESNLCKGNKSRKTKDDIYLYKCTKRSSYRPGVDDAYDSKPTVDDETECPKCGMTFRQLRGNITALDQGTAIWTRRWHGHVQHCKG</sequence>
<keyword evidence="3 8" id="KW-0479">Metal-binding</keyword>
<dbReference type="eggNOG" id="KOG3496">
    <property type="taxonomic scope" value="Eukaryota"/>
</dbReference>
<dbReference type="GO" id="GO:0016531">
    <property type="term" value="F:copper chaperone activity"/>
    <property type="evidence" value="ECO:0007669"/>
    <property type="project" value="InterPro"/>
</dbReference>
<proteinExistence type="inferred from homology"/>
<dbReference type="EMBL" id="AGNL01032037">
    <property type="protein sequence ID" value="EJK56243.1"/>
    <property type="molecule type" value="Genomic_DNA"/>
</dbReference>
<accession>K0RR71</accession>
<comment type="caution">
    <text evidence="10">The sequence shown here is derived from an EMBL/GenBank/DDBJ whole genome shotgun (WGS) entry which is preliminary data.</text>
</comment>
<evidence type="ECO:0000256" key="7">
    <source>
        <dbReference type="ARBA" id="ARBA00023186"/>
    </source>
</evidence>
<dbReference type="PANTHER" id="PTHR16719:SF0">
    <property type="entry name" value="CYTOCHROME C OXIDASE COPPER CHAPERONE"/>
    <property type="match status" value="1"/>
</dbReference>
<dbReference type="SUPFAM" id="SSF47072">
    <property type="entry name" value="Cysteine alpha-hairpin motif"/>
    <property type="match status" value="1"/>
</dbReference>
<evidence type="ECO:0000256" key="1">
    <source>
        <dbReference type="ARBA" id="ARBA00004569"/>
    </source>
</evidence>
<reference evidence="10 11" key="1">
    <citation type="journal article" date="2012" name="Genome Biol.">
        <title>Genome and low-iron response of an oceanic diatom adapted to chronic iron limitation.</title>
        <authorList>
            <person name="Lommer M."/>
            <person name="Specht M."/>
            <person name="Roy A.S."/>
            <person name="Kraemer L."/>
            <person name="Andreson R."/>
            <person name="Gutowska M.A."/>
            <person name="Wolf J."/>
            <person name="Bergner S.V."/>
            <person name="Schilhabel M.B."/>
            <person name="Klostermeier U.C."/>
            <person name="Beiko R.G."/>
            <person name="Rosenstiel P."/>
            <person name="Hippler M."/>
            <person name="Laroche J."/>
        </authorList>
    </citation>
    <scope>NUCLEOTIDE SEQUENCE [LARGE SCALE GENOMIC DNA]</scope>
    <source>
        <strain evidence="10 11">CCMP1005</strain>
    </source>
</reference>
<dbReference type="OrthoDB" id="411785at2759"/>
<dbReference type="PROSITE" id="PS51808">
    <property type="entry name" value="CHCH"/>
    <property type="match status" value="1"/>
</dbReference>
<feature type="binding site" evidence="8">
    <location>
        <position position="146"/>
    </location>
    <ligand>
        <name>Cu cation</name>
        <dbReference type="ChEBI" id="CHEBI:23378"/>
    </ligand>
</feature>
<dbReference type="AlphaFoldDB" id="K0RR71"/>
<dbReference type="InterPro" id="IPR007745">
    <property type="entry name" value="Cyt_c_oxidase_Cu-chaperone"/>
</dbReference>
<feature type="region of interest" description="Disordered" evidence="9">
    <location>
        <begin position="252"/>
        <end position="273"/>
    </location>
</feature>
<dbReference type="Pfam" id="PF05051">
    <property type="entry name" value="COX17"/>
    <property type="match status" value="1"/>
</dbReference>
<evidence type="ECO:0000256" key="9">
    <source>
        <dbReference type="SAM" id="MobiDB-lite"/>
    </source>
</evidence>
<keyword evidence="4 8" id="KW-0186">Copper</keyword>
<dbReference type="GO" id="GO:0005758">
    <property type="term" value="C:mitochondrial intermembrane space"/>
    <property type="evidence" value="ECO:0007669"/>
    <property type="project" value="UniProtKB-SubCell"/>
</dbReference>
<protein>
    <submittedName>
        <fullName evidence="10">Uncharacterized protein</fullName>
    </submittedName>
</protein>
<dbReference type="Gene3D" id="1.10.287.1130">
    <property type="entry name" value="CytochromE C oxidase copper chaperone"/>
    <property type="match status" value="1"/>
</dbReference>
<feature type="binding site" evidence="8">
    <location>
        <position position="147"/>
    </location>
    <ligand>
        <name>Cu cation</name>
        <dbReference type="ChEBI" id="CHEBI:23378"/>
    </ligand>
</feature>
<comment type="similarity">
    <text evidence="2">Belongs to the COX17 family.</text>
</comment>
<keyword evidence="6" id="KW-1015">Disulfide bond</keyword>
<dbReference type="Gene3D" id="3.40.50.150">
    <property type="entry name" value="Vaccinia Virus protein VP39"/>
    <property type="match status" value="1"/>
</dbReference>
<dbReference type="SUPFAM" id="SSF53335">
    <property type="entry name" value="S-adenosyl-L-methionine-dependent methyltransferases"/>
    <property type="match status" value="1"/>
</dbReference>
<evidence type="ECO:0000256" key="3">
    <source>
        <dbReference type="ARBA" id="ARBA00022723"/>
    </source>
</evidence>
<gene>
    <name evidence="10" type="ORF">THAOC_23910</name>
</gene>
<keyword evidence="5" id="KW-0496">Mitochondrion</keyword>
<keyword evidence="7" id="KW-0143">Chaperone</keyword>
<evidence type="ECO:0000313" key="10">
    <source>
        <dbReference type="EMBL" id="EJK56243.1"/>
    </source>
</evidence>
<evidence type="ECO:0000256" key="8">
    <source>
        <dbReference type="PIRSR" id="PIRSR607745-1"/>
    </source>
</evidence>
<dbReference type="InterPro" id="IPR029063">
    <property type="entry name" value="SAM-dependent_MTases_sf"/>
</dbReference>
<comment type="subcellular location">
    <subcellularLocation>
        <location evidence="1">Mitochondrion intermembrane space</location>
    </subcellularLocation>
</comment>
<name>K0RR71_THAOC</name>
<keyword evidence="11" id="KW-1185">Reference proteome</keyword>
<evidence type="ECO:0000256" key="2">
    <source>
        <dbReference type="ARBA" id="ARBA00009241"/>
    </source>
</evidence>
<evidence type="ECO:0000313" key="11">
    <source>
        <dbReference type="Proteomes" id="UP000266841"/>
    </source>
</evidence>
<dbReference type="GO" id="GO:0005507">
    <property type="term" value="F:copper ion binding"/>
    <property type="evidence" value="ECO:0007669"/>
    <property type="project" value="InterPro"/>
</dbReference>
<dbReference type="Proteomes" id="UP000266841">
    <property type="component" value="Unassembled WGS sequence"/>
</dbReference>